<name>A0A7W9GEL3_9ACTN</name>
<feature type="compositionally biased region" description="Polar residues" evidence="3">
    <location>
        <begin position="286"/>
        <end position="299"/>
    </location>
</feature>
<keyword evidence="6" id="KW-1185">Reference proteome</keyword>
<dbReference type="GO" id="GO:0004016">
    <property type="term" value="F:adenylate cyclase activity"/>
    <property type="evidence" value="ECO:0007669"/>
    <property type="project" value="TreeGrafter"/>
</dbReference>
<evidence type="ECO:0000313" key="5">
    <source>
        <dbReference type="EMBL" id="MBB5782403.1"/>
    </source>
</evidence>
<dbReference type="Pfam" id="PF13191">
    <property type="entry name" value="AAA_16"/>
    <property type="match status" value="1"/>
</dbReference>
<evidence type="ECO:0000313" key="6">
    <source>
        <dbReference type="Proteomes" id="UP000579153"/>
    </source>
</evidence>
<evidence type="ECO:0000256" key="3">
    <source>
        <dbReference type="SAM" id="MobiDB-lite"/>
    </source>
</evidence>
<organism evidence="5 6">
    <name type="scientific">Nonomuraea jabiensis</name>
    <dbReference type="NCBI Taxonomy" id="882448"/>
    <lineage>
        <taxon>Bacteria</taxon>
        <taxon>Bacillati</taxon>
        <taxon>Actinomycetota</taxon>
        <taxon>Actinomycetes</taxon>
        <taxon>Streptosporangiales</taxon>
        <taxon>Streptosporangiaceae</taxon>
        <taxon>Nonomuraea</taxon>
    </lineage>
</organism>
<sequence>MAMLIGRERPAAVLRAEVERTLVSHGALVLVTGEAGIGKSVLVAGAAEEAVRGGARLLAGACWEGEGAPGYWPWVQVVRRLTPGATPRSPFLGLAGSDGFELYDAVTGLLVDASREQPVVVVLEDLHWADPASLRLLEFVVRHAWFERLLVIGTYRDAEVDGPLSLPLEAKATVLTLTGLDREEVGRLVAHTTGVEPGEELVTEIHRRTGGNPFFVEQTARLWQGGTPLATIPPGVGAAVRRRLARLPEEVLEVLRMAAVLGREFTEPTLHTALTPPPLNFPLTASPPNGTSPRSTSPDCTPPHHTSPDGTPSQDTPADGNASADTPSNGTPPNGTCFDGTPSGDPVPDGFSPDGPPCDEPAPGEPAPDDSSPDEPSLDRTPPNDRASNGPAPNGPASNGPASNGPASNGPSHDDSPPGGPQPYRGSARSASPTRQAFVATSASVRRALDQAVSAKLITPLGPGRHAFIHDLVRETLYAELNEEEARARHAAALRALDPALPAIRAHHAYLAAAPDAPALLLTAARDAEARMADEEAVGHYQRALELTPASEARRRATIGLDLGVAQHRVGDTTTGARTLEAAVAITRRLDDPDLLALTALKLHDLGHTDQGRWTDFVHETHHRLVPPPTAGAPSREITARASVNPTPGRPATQSAPDHGRPSPASTVGPASTPTPTTHRRNNIAQTPTHVLHETSDTTGPHGTPQDLNVLHERKARGVLDHLREDDYPCDDGHPREADHQRETHPPQDADHQREADPPCQANHSRDAHHPRDADHPHEDDHPREADALLGGGDTTPDTTRYPRGRLDVAALELSAVAAELARQGQDDETLGFSLLARLGAIWGPGSVAERLAVTEELSAVARRNRDPRLELTARSWRVGALLEIGDPRCLPEHQAFATRAEGAGLTLFQHEATVLKAMFATLTGRFAEAATHIDAAYELGEQPGIGRRDLRWMQRWSLATLSGHFDVADVVLAEMELAGSHHFPLYRAATAVQRGDETTARHLAQVVTAGEGAVGHPAEIVPAGEGTAGHPAKIVTAGEGAAGYLAEVVAAGEQYLRWMAPLWLRLQAQAAALSKDPVLCERARAAITPYIGQWGVTATVAVEGPFAYWAAVLDAAQGRLDEAVDGFTAACRAADLLGARPWSIESRARLAEALQARGDDASTLIAQVEREATALGMLVRLPRPAANAFRFDGGVWTLTFAGRTVHVPDSKGLADLRVLIDRPGSDVSAVELLNPAGGEVVVTARSMGGDDVLDEEARTRYRRRLELLDDEIDRATELGDDRRAAELDIERTALLNELRTAAGLGGRPRRLGDEAERARKAVTNRIRNTLRQLDHRHPELAAHLRSSVSTGATCRYHPSPEVRWSP</sequence>
<evidence type="ECO:0000256" key="2">
    <source>
        <dbReference type="ARBA" id="ARBA00022840"/>
    </source>
</evidence>
<reference evidence="5 6" key="1">
    <citation type="submission" date="2020-08" db="EMBL/GenBank/DDBJ databases">
        <title>Sequencing the genomes of 1000 actinobacteria strains.</title>
        <authorList>
            <person name="Klenk H.-P."/>
        </authorList>
    </citation>
    <scope>NUCLEOTIDE SEQUENCE [LARGE SCALE GENOMIC DNA]</scope>
    <source>
        <strain evidence="5 6">DSM 45507</strain>
    </source>
</reference>
<dbReference type="GO" id="GO:0005524">
    <property type="term" value="F:ATP binding"/>
    <property type="evidence" value="ECO:0007669"/>
    <property type="project" value="UniProtKB-KW"/>
</dbReference>
<keyword evidence="1" id="KW-0547">Nucleotide-binding</keyword>
<feature type="compositionally biased region" description="Pro residues" evidence="3">
    <location>
        <begin position="354"/>
        <end position="366"/>
    </location>
</feature>
<protein>
    <recommendedName>
        <fullName evidence="4">Orc1-like AAA ATPase domain-containing protein</fullName>
    </recommendedName>
</protein>
<feature type="compositionally biased region" description="Polar residues" evidence="3">
    <location>
        <begin position="642"/>
        <end position="656"/>
    </location>
</feature>
<dbReference type="EMBL" id="JACHMB010000001">
    <property type="protein sequence ID" value="MBB5782403.1"/>
    <property type="molecule type" value="Genomic_DNA"/>
</dbReference>
<keyword evidence="2" id="KW-0067">ATP-binding</keyword>
<evidence type="ECO:0000256" key="1">
    <source>
        <dbReference type="ARBA" id="ARBA00022741"/>
    </source>
</evidence>
<comment type="caution">
    <text evidence="5">The sequence shown here is derived from an EMBL/GenBank/DDBJ whole genome shotgun (WGS) entry which is preliminary data.</text>
</comment>
<accession>A0A7W9GEL3</accession>
<feature type="region of interest" description="Disordered" evidence="3">
    <location>
        <begin position="641"/>
        <end position="685"/>
    </location>
</feature>
<dbReference type="RefSeq" id="WP_246555329.1">
    <property type="nucleotide sequence ID" value="NZ_JACHMB010000001.1"/>
</dbReference>
<feature type="region of interest" description="Disordered" evidence="3">
    <location>
        <begin position="724"/>
        <end position="803"/>
    </location>
</feature>
<proteinExistence type="predicted"/>
<dbReference type="PANTHER" id="PTHR16305:SF28">
    <property type="entry name" value="GUANYLATE CYCLASE DOMAIN-CONTAINING PROTEIN"/>
    <property type="match status" value="1"/>
</dbReference>
<evidence type="ECO:0000259" key="4">
    <source>
        <dbReference type="Pfam" id="PF13191"/>
    </source>
</evidence>
<dbReference type="PANTHER" id="PTHR16305">
    <property type="entry name" value="TESTICULAR SOLUBLE ADENYLYL CYCLASE"/>
    <property type="match status" value="1"/>
</dbReference>
<gene>
    <name evidence="5" type="ORF">HD596_009159</name>
</gene>
<feature type="compositionally biased region" description="Polar residues" evidence="3">
    <location>
        <begin position="664"/>
        <end position="685"/>
    </location>
</feature>
<feature type="domain" description="Orc1-like AAA ATPase" evidence="4">
    <location>
        <begin position="4"/>
        <end position="152"/>
    </location>
</feature>
<dbReference type="GO" id="GO:0005737">
    <property type="term" value="C:cytoplasm"/>
    <property type="evidence" value="ECO:0007669"/>
    <property type="project" value="TreeGrafter"/>
</dbReference>
<feature type="compositionally biased region" description="Polar residues" evidence="3">
    <location>
        <begin position="323"/>
        <end position="334"/>
    </location>
</feature>
<dbReference type="Proteomes" id="UP000579153">
    <property type="component" value="Unassembled WGS sequence"/>
</dbReference>
<feature type="compositionally biased region" description="Polar residues" evidence="3">
    <location>
        <begin position="429"/>
        <end position="439"/>
    </location>
</feature>
<feature type="compositionally biased region" description="Low complexity" evidence="3">
    <location>
        <begin position="387"/>
        <end position="411"/>
    </location>
</feature>
<feature type="region of interest" description="Disordered" evidence="3">
    <location>
        <begin position="271"/>
        <end position="439"/>
    </location>
</feature>
<dbReference type="InterPro" id="IPR041664">
    <property type="entry name" value="AAA_16"/>
</dbReference>
<dbReference type="SUPFAM" id="SSF52540">
    <property type="entry name" value="P-loop containing nucleoside triphosphate hydrolases"/>
    <property type="match status" value="1"/>
</dbReference>
<dbReference type="InterPro" id="IPR027417">
    <property type="entry name" value="P-loop_NTPase"/>
</dbReference>
<feature type="compositionally biased region" description="Basic and acidic residues" evidence="3">
    <location>
        <begin position="764"/>
        <end position="787"/>
    </location>
</feature>
<feature type="compositionally biased region" description="Basic and acidic residues" evidence="3">
    <location>
        <begin position="724"/>
        <end position="757"/>
    </location>
</feature>